<evidence type="ECO:0000256" key="1">
    <source>
        <dbReference type="SAM" id="MobiDB-lite"/>
    </source>
</evidence>
<name>A0A3B0WXT2_9ZZZZ</name>
<accession>A0A3B0WXT2</accession>
<dbReference type="EMBL" id="UOFF01000334">
    <property type="protein sequence ID" value="VAW57103.1"/>
    <property type="molecule type" value="Genomic_DNA"/>
</dbReference>
<organism evidence="2">
    <name type="scientific">hydrothermal vent metagenome</name>
    <dbReference type="NCBI Taxonomy" id="652676"/>
    <lineage>
        <taxon>unclassified sequences</taxon>
        <taxon>metagenomes</taxon>
        <taxon>ecological metagenomes</taxon>
    </lineage>
</organism>
<gene>
    <name evidence="2" type="ORF">MNBD_GAMMA07-1759</name>
</gene>
<protein>
    <submittedName>
        <fullName evidence="2">Uncharacterized protein</fullName>
    </submittedName>
</protein>
<sequence>MIGSRILQFFIIALAINLPVNTAVALESGVFSNKSMSHHGLNEWEQDKMAAEFTNKLNPSRPGSGTKMGSSPWEAKKAKKQQHNMKLLQLSNSWGNCREFSYKQRGQCYARGGDAYNCERYYDARVAHCNGSF</sequence>
<dbReference type="AlphaFoldDB" id="A0A3B0WXT2"/>
<evidence type="ECO:0000313" key="2">
    <source>
        <dbReference type="EMBL" id="VAW57103.1"/>
    </source>
</evidence>
<feature type="compositionally biased region" description="Polar residues" evidence="1">
    <location>
        <begin position="56"/>
        <end position="69"/>
    </location>
</feature>
<feature type="region of interest" description="Disordered" evidence="1">
    <location>
        <begin position="56"/>
        <end position="76"/>
    </location>
</feature>
<proteinExistence type="predicted"/>
<reference evidence="2" key="1">
    <citation type="submission" date="2018-06" db="EMBL/GenBank/DDBJ databases">
        <authorList>
            <person name="Zhirakovskaya E."/>
        </authorList>
    </citation>
    <scope>NUCLEOTIDE SEQUENCE</scope>
</reference>